<dbReference type="EMBL" id="CM042049">
    <property type="protein sequence ID" value="KAI3747504.1"/>
    <property type="molecule type" value="Genomic_DNA"/>
</dbReference>
<keyword evidence="2" id="KW-1185">Reference proteome</keyword>
<comment type="caution">
    <text evidence="1">The sequence shown here is derived from an EMBL/GenBank/DDBJ whole genome shotgun (WGS) entry which is preliminary data.</text>
</comment>
<protein>
    <submittedName>
        <fullName evidence="1">Uncharacterized protein</fullName>
    </submittedName>
</protein>
<reference evidence="1 2" key="2">
    <citation type="journal article" date="2022" name="Mol. Ecol. Resour.">
        <title>The genomes of chicory, endive, great burdock and yacon provide insights into Asteraceae paleo-polyploidization history and plant inulin production.</title>
        <authorList>
            <person name="Fan W."/>
            <person name="Wang S."/>
            <person name="Wang H."/>
            <person name="Wang A."/>
            <person name="Jiang F."/>
            <person name="Liu H."/>
            <person name="Zhao H."/>
            <person name="Xu D."/>
            <person name="Zhang Y."/>
        </authorList>
    </citation>
    <scope>NUCLEOTIDE SEQUENCE [LARGE SCALE GENOMIC DNA]</scope>
    <source>
        <strain evidence="2">cv. Niubang</strain>
    </source>
</reference>
<evidence type="ECO:0000313" key="2">
    <source>
        <dbReference type="Proteomes" id="UP001055879"/>
    </source>
</evidence>
<accession>A0ACB9DLF2</accession>
<gene>
    <name evidence="1" type="ORF">L6452_09963</name>
</gene>
<sequence>MAMFHRKLLNKSRETFVFIKEDCAYDHCDDHRQPPRPPLPPSSSANGALSPLLIFMFCGLAVSFSFICYLTLSRRCRRERNPESRDEPHEVFFDQDLGPVIHHPIWLINSVGLDQSEIESIDVFKYKRDEGLIEGTDCSVCLSEFQDDESLRLLPKCSHAFHVPCIDTWLRSHTNCPLCRAPIIKNSSVQTDTVTDSNLIEESEETPGEGSESIEHVERNRDVEMENNQEVERTCGIRNETSSGIRVCSDLADHLRVPGEESVAMRRSVSMNESSVANLHRPVQGRHSSSRFGPATKPDSMPKGGAKHRGSGSSSSISIRSRAMKRSSFGHSSRKASRFTKGLARLGSYNRSY</sequence>
<organism evidence="1 2">
    <name type="scientific">Arctium lappa</name>
    <name type="common">Greater burdock</name>
    <name type="synonym">Lappa major</name>
    <dbReference type="NCBI Taxonomy" id="4217"/>
    <lineage>
        <taxon>Eukaryota</taxon>
        <taxon>Viridiplantae</taxon>
        <taxon>Streptophyta</taxon>
        <taxon>Embryophyta</taxon>
        <taxon>Tracheophyta</taxon>
        <taxon>Spermatophyta</taxon>
        <taxon>Magnoliopsida</taxon>
        <taxon>eudicotyledons</taxon>
        <taxon>Gunneridae</taxon>
        <taxon>Pentapetalae</taxon>
        <taxon>asterids</taxon>
        <taxon>campanulids</taxon>
        <taxon>Asterales</taxon>
        <taxon>Asteraceae</taxon>
        <taxon>Carduoideae</taxon>
        <taxon>Cardueae</taxon>
        <taxon>Arctiinae</taxon>
        <taxon>Arctium</taxon>
    </lineage>
</organism>
<proteinExistence type="predicted"/>
<name>A0ACB9DLF2_ARCLA</name>
<dbReference type="Proteomes" id="UP001055879">
    <property type="component" value="Linkage Group LG03"/>
</dbReference>
<reference evidence="2" key="1">
    <citation type="journal article" date="2022" name="Mol. Ecol. Resour.">
        <title>The genomes of chicory, endive, great burdock and yacon provide insights into Asteraceae palaeo-polyploidization history and plant inulin production.</title>
        <authorList>
            <person name="Fan W."/>
            <person name="Wang S."/>
            <person name="Wang H."/>
            <person name="Wang A."/>
            <person name="Jiang F."/>
            <person name="Liu H."/>
            <person name="Zhao H."/>
            <person name="Xu D."/>
            <person name="Zhang Y."/>
        </authorList>
    </citation>
    <scope>NUCLEOTIDE SEQUENCE [LARGE SCALE GENOMIC DNA]</scope>
    <source>
        <strain evidence="2">cv. Niubang</strain>
    </source>
</reference>
<evidence type="ECO:0000313" key="1">
    <source>
        <dbReference type="EMBL" id="KAI3747504.1"/>
    </source>
</evidence>